<evidence type="ECO:0000256" key="2">
    <source>
        <dbReference type="ARBA" id="ARBA00022603"/>
    </source>
</evidence>
<evidence type="ECO:0000256" key="1">
    <source>
        <dbReference type="ARBA" id="ARBA00001286"/>
    </source>
</evidence>
<dbReference type="AlphaFoldDB" id="A0A1F8BEM3"/>
<feature type="domain" description="Methylated-DNA-[protein]-cysteine S-methyltransferase DNA binding" evidence="7">
    <location>
        <begin position="5"/>
        <end position="85"/>
    </location>
</feature>
<comment type="caution">
    <text evidence="8">The sequence shown here is derived from an EMBL/GenBank/DDBJ whole genome shotgun (WGS) entry which is preliminary data.</text>
</comment>
<evidence type="ECO:0000256" key="4">
    <source>
        <dbReference type="ARBA" id="ARBA00022763"/>
    </source>
</evidence>
<dbReference type="NCBIfam" id="TIGR00589">
    <property type="entry name" value="ogt"/>
    <property type="match status" value="1"/>
</dbReference>
<dbReference type="EMBL" id="MGHF01000025">
    <property type="protein sequence ID" value="OGM62463.1"/>
    <property type="molecule type" value="Genomic_DNA"/>
</dbReference>
<keyword evidence="5" id="KW-0234">DNA repair</keyword>
<evidence type="ECO:0000313" key="9">
    <source>
        <dbReference type="Proteomes" id="UP000177082"/>
    </source>
</evidence>
<keyword evidence="3" id="KW-0808">Transferase</keyword>
<dbReference type="Pfam" id="PF01035">
    <property type="entry name" value="DNA_binding_1"/>
    <property type="match status" value="1"/>
</dbReference>
<dbReference type="InterPro" id="IPR014048">
    <property type="entry name" value="MethylDNA_cys_MeTrfase_DNA-bd"/>
</dbReference>
<sequence length="100" mass="11487">MGSTNFFDKVYEIVKKIPKGKVMTYGQIAEILGTQDARRVGWALHGNTDPKIPCHRVVNKEGSVAKNYAFEGWEEQKRKLLAEGVKFKNEKCVDLEKCRW</sequence>
<evidence type="ECO:0000256" key="6">
    <source>
        <dbReference type="ARBA" id="ARBA00049348"/>
    </source>
</evidence>
<accession>A0A1F8BEM3</accession>
<dbReference type="Proteomes" id="UP000177082">
    <property type="component" value="Unassembled WGS sequence"/>
</dbReference>
<dbReference type="SUPFAM" id="SSF46767">
    <property type="entry name" value="Methylated DNA-protein cysteine methyltransferase, C-terminal domain"/>
    <property type="match status" value="1"/>
</dbReference>
<dbReference type="InterPro" id="IPR036388">
    <property type="entry name" value="WH-like_DNA-bd_sf"/>
</dbReference>
<dbReference type="GO" id="GO:0003908">
    <property type="term" value="F:methylated-DNA-[protein]-cysteine S-methyltransferase activity"/>
    <property type="evidence" value="ECO:0007669"/>
    <property type="project" value="UniProtKB-EC"/>
</dbReference>
<proteinExistence type="predicted"/>
<gene>
    <name evidence="8" type="ORF">A2961_02420</name>
</gene>
<dbReference type="Gene3D" id="1.10.10.10">
    <property type="entry name" value="Winged helix-like DNA-binding domain superfamily/Winged helix DNA-binding domain"/>
    <property type="match status" value="1"/>
</dbReference>
<evidence type="ECO:0000313" key="8">
    <source>
        <dbReference type="EMBL" id="OGM62463.1"/>
    </source>
</evidence>
<dbReference type="InterPro" id="IPR052520">
    <property type="entry name" value="ATL_DNA_repair"/>
</dbReference>
<dbReference type="GO" id="GO:0006281">
    <property type="term" value="P:DNA repair"/>
    <property type="evidence" value="ECO:0007669"/>
    <property type="project" value="UniProtKB-KW"/>
</dbReference>
<reference evidence="8 9" key="1">
    <citation type="journal article" date="2016" name="Nat. Commun.">
        <title>Thousands of microbial genomes shed light on interconnected biogeochemical processes in an aquifer system.</title>
        <authorList>
            <person name="Anantharaman K."/>
            <person name="Brown C.T."/>
            <person name="Hug L.A."/>
            <person name="Sharon I."/>
            <person name="Castelle C.J."/>
            <person name="Probst A.J."/>
            <person name="Thomas B.C."/>
            <person name="Singh A."/>
            <person name="Wilkins M.J."/>
            <person name="Karaoz U."/>
            <person name="Brodie E.L."/>
            <person name="Williams K.H."/>
            <person name="Hubbard S.S."/>
            <person name="Banfield J.F."/>
        </authorList>
    </citation>
    <scope>NUCLEOTIDE SEQUENCE [LARGE SCALE GENOMIC DNA]</scope>
</reference>
<dbReference type="STRING" id="1802519.A2961_02420"/>
<dbReference type="GO" id="GO:0032259">
    <property type="term" value="P:methylation"/>
    <property type="evidence" value="ECO:0007669"/>
    <property type="project" value="UniProtKB-KW"/>
</dbReference>
<keyword evidence="4" id="KW-0227">DNA damage</keyword>
<dbReference type="CDD" id="cd06445">
    <property type="entry name" value="ATase"/>
    <property type="match status" value="1"/>
</dbReference>
<dbReference type="InterPro" id="IPR036217">
    <property type="entry name" value="MethylDNA_cys_MeTrfase_DNAb"/>
</dbReference>
<dbReference type="PANTHER" id="PTHR42942:SF1">
    <property type="entry name" value="ALKYLTRANSFERASE-LIKE PROTEIN 1"/>
    <property type="match status" value="1"/>
</dbReference>
<comment type="catalytic activity">
    <reaction evidence="6">
        <text>a 6-O-methyl-2'-deoxyguanosine in DNA + L-cysteinyl-[protein] = S-methyl-L-cysteinyl-[protein] + a 2'-deoxyguanosine in DNA</text>
        <dbReference type="Rhea" id="RHEA:24000"/>
        <dbReference type="Rhea" id="RHEA-COMP:10131"/>
        <dbReference type="Rhea" id="RHEA-COMP:10132"/>
        <dbReference type="Rhea" id="RHEA-COMP:11367"/>
        <dbReference type="Rhea" id="RHEA-COMP:11368"/>
        <dbReference type="ChEBI" id="CHEBI:29950"/>
        <dbReference type="ChEBI" id="CHEBI:82612"/>
        <dbReference type="ChEBI" id="CHEBI:85445"/>
        <dbReference type="ChEBI" id="CHEBI:85448"/>
        <dbReference type="EC" id="2.1.1.63"/>
    </reaction>
</comment>
<dbReference type="PANTHER" id="PTHR42942">
    <property type="entry name" value="6-O-METHYLGUANINE DNA METHYLTRANSFERASE"/>
    <property type="match status" value="1"/>
</dbReference>
<organism evidence="8 9">
    <name type="scientific">Candidatus Woesebacteria bacterium RIFCSPLOWO2_01_FULL_39_21</name>
    <dbReference type="NCBI Taxonomy" id="1802519"/>
    <lineage>
        <taxon>Bacteria</taxon>
        <taxon>Candidatus Woeseibacteriota</taxon>
    </lineage>
</organism>
<name>A0A1F8BEM3_9BACT</name>
<evidence type="ECO:0000256" key="3">
    <source>
        <dbReference type="ARBA" id="ARBA00022679"/>
    </source>
</evidence>
<evidence type="ECO:0000259" key="7">
    <source>
        <dbReference type="Pfam" id="PF01035"/>
    </source>
</evidence>
<comment type="catalytic activity">
    <reaction evidence="1">
        <text>a 4-O-methyl-thymidine in DNA + L-cysteinyl-[protein] = a thymidine in DNA + S-methyl-L-cysteinyl-[protein]</text>
        <dbReference type="Rhea" id="RHEA:53428"/>
        <dbReference type="Rhea" id="RHEA-COMP:10131"/>
        <dbReference type="Rhea" id="RHEA-COMP:10132"/>
        <dbReference type="Rhea" id="RHEA-COMP:13555"/>
        <dbReference type="Rhea" id="RHEA-COMP:13556"/>
        <dbReference type="ChEBI" id="CHEBI:29950"/>
        <dbReference type="ChEBI" id="CHEBI:82612"/>
        <dbReference type="ChEBI" id="CHEBI:137386"/>
        <dbReference type="ChEBI" id="CHEBI:137387"/>
        <dbReference type="EC" id="2.1.1.63"/>
    </reaction>
</comment>
<dbReference type="PROSITE" id="PS00374">
    <property type="entry name" value="MGMT"/>
    <property type="match status" value="1"/>
</dbReference>
<evidence type="ECO:0000256" key="5">
    <source>
        <dbReference type="ARBA" id="ARBA00023204"/>
    </source>
</evidence>
<dbReference type="InterPro" id="IPR001497">
    <property type="entry name" value="MethylDNA_cys_MeTrfase_AS"/>
</dbReference>
<keyword evidence="2" id="KW-0489">Methyltransferase</keyword>
<protein>
    <recommendedName>
        <fullName evidence="7">Methylated-DNA-[protein]-cysteine S-methyltransferase DNA binding domain-containing protein</fullName>
    </recommendedName>
</protein>